<dbReference type="EMBL" id="KQ978219">
    <property type="protein sequence ID" value="KYM96414.1"/>
    <property type="molecule type" value="Genomic_DNA"/>
</dbReference>
<dbReference type="AlphaFoldDB" id="A0A195C6C3"/>
<sequence length="166" mass="18362">IAMILAFQLTTRVSLTSETRQDSVSVEEVTFADFRVCVDDPDLVVLQADQASCETSMVREVTIKVGSSSINDAAHKGHVNIVTGTFSEDKRWPEASFGNRTSAIHERAVARSHRFYTPELQHVVENLEKLHSAAFSTLQSASYGNMALLDMAVVGERQCCTLLLHY</sequence>
<evidence type="ECO:0000313" key="2">
    <source>
        <dbReference type="Proteomes" id="UP000078542"/>
    </source>
</evidence>
<dbReference type="Proteomes" id="UP000078542">
    <property type="component" value="Unassembled WGS sequence"/>
</dbReference>
<name>A0A195C6C3_9HYME</name>
<protein>
    <submittedName>
        <fullName evidence="1">Uncharacterized protein</fullName>
    </submittedName>
</protein>
<feature type="non-terminal residue" evidence="1">
    <location>
        <position position="1"/>
    </location>
</feature>
<reference evidence="1 2" key="1">
    <citation type="submission" date="2016-03" db="EMBL/GenBank/DDBJ databases">
        <title>Cyphomyrmex costatus WGS genome.</title>
        <authorList>
            <person name="Nygaard S."/>
            <person name="Hu H."/>
            <person name="Boomsma J."/>
            <person name="Zhang G."/>
        </authorList>
    </citation>
    <scope>NUCLEOTIDE SEQUENCE [LARGE SCALE GENOMIC DNA]</scope>
    <source>
        <strain evidence="1">MS0001</strain>
        <tissue evidence="1">Whole body</tissue>
    </source>
</reference>
<proteinExistence type="predicted"/>
<evidence type="ECO:0000313" key="1">
    <source>
        <dbReference type="EMBL" id="KYM96414.1"/>
    </source>
</evidence>
<organism evidence="1 2">
    <name type="scientific">Cyphomyrmex costatus</name>
    <dbReference type="NCBI Taxonomy" id="456900"/>
    <lineage>
        <taxon>Eukaryota</taxon>
        <taxon>Metazoa</taxon>
        <taxon>Ecdysozoa</taxon>
        <taxon>Arthropoda</taxon>
        <taxon>Hexapoda</taxon>
        <taxon>Insecta</taxon>
        <taxon>Pterygota</taxon>
        <taxon>Neoptera</taxon>
        <taxon>Endopterygota</taxon>
        <taxon>Hymenoptera</taxon>
        <taxon>Apocrita</taxon>
        <taxon>Aculeata</taxon>
        <taxon>Formicoidea</taxon>
        <taxon>Formicidae</taxon>
        <taxon>Myrmicinae</taxon>
        <taxon>Cyphomyrmex</taxon>
    </lineage>
</organism>
<keyword evidence="2" id="KW-1185">Reference proteome</keyword>
<accession>A0A195C6C3</accession>
<gene>
    <name evidence="1" type="ORF">ALC62_12920</name>
</gene>